<evidence type="ECO:0000256" key="1">
    <source>
        <dbReference type="SAM" id="MobiDB-lite"/>
    </source>
</evidence>
<comment type="caution">
    <text evidence="2">The sequence shown here is derived from an EMBL/GenBank/DDBJ whole genome shotgun (WGS) entry which is preliminary data.</text>
</comment>
<protein>
    <submittedName>
        <fullName evidence="2">Uncharacterized protein</fullName>
    </submittedName>
</protein>
<feature type="region of interest" description="Disordered" evidence="1">
    <location>
        <begin position="69"/>
        <end position="101"/>
    </location>
</feature>
<keyword evidence="3" id="KW-1185">Reference proteome</keyword>
<proteinExistence type="predicted"/>
<accession>A0ABQ9YKD1</accession>
<dbReference type="EMBL" id="JARBJD010000003">
    <property type="protein sequence ID" value="KAK2964214.1"/>
    <property type="molecule type" value="Genomic_DNA"/>
</dbReference>
<name>A0ABQ9YKD1_9EUKA</name>
<sequence length="147" mass="17416">MSKYTDWLGESGRRSSEQRQFSRPYSNGPLVGNWFENYSQTNRALPPESSDPLFRTTSQEQNKYIERKYSPTMERTFVSTTNPEPFPKSTAQDTYTDPTMQKTREFRSQRSFNTNLDKQDHYVDRWTNGVVGDTQNHATYRSFWKKQ</sequence>
<feature type="region of interest" description="Disordered" evidence="1">
    <location>
        <begin position="1"/>
        <end position="29"/>
    </location>
</feature>
<reference evidence="2 3" key="1">
    <citation type="journal article" date="2022" name="bioRxiv">
        <title>Genomics of Preaxostyla Flagellates Illuminates Evolutionary Transitions and the Path Towards Mitochondrial Loss.</title>
        <authorList>
            <person name="Novak L.V.F."/>
            <person name="Treitli S.C."/>
            <person name="Pyrih J."/>
            <person name="Halakuc P."/>
            <person name="Pipaliya S.V."/>
            <person name="Vacek V."/>
            <person name="Brzon O."/>
            <person name="Soukal P."/>
            <person name="Eme L."/>
            <person name="Dacks J.B."/>
            <person name="Karnkowska A."/>
            <person name="Elias M."/>
            <person name="Hampl V."/>
        </authorList>
    </citation>
    <scope>NUCLEOTIDE SEQUENCE [LARGE SCALE GENOMIC DNA]</scope>
    <source>
        <strain evidence="2">NAU3</strain>
        <tissue evidence="2">Gut</tissue>
    </source>
</reference>
<evidence type="ECO:0000313" key="2">
    <source>
        <dbReference type="EMBL" id="KAK2964214.1"/>
    </source>
</evidence>
<dbReference type="Proteomes" id="UP001281761">
    <property type="component" value="Unassembled WGS sequence"/>
</dbReference>
<organism evidence="2 3">
    <name type="scientific">Blattamonas nauphoetae</name>
    <dbReference type="NCBI Taxonomy" id="2049346"/>
    <lineage>
        <taxon>Eukaryota</taxon>
        <taxon>Metamonada</taxon>
        <taxon>Preaxostyla</taxon>
        <taxon>Oxymonadida</taxon>
        <taxon>Blattamonas</taxon>
    </lineage>
</organism>
<feature type="compositionally biased region" description="Polar residues" evidence="1">
    <location>
        <begin position="77"/>
        <end position="101"/>
    </location>
</feature>
<evidence type="ECO:0000313" key="3">
    <source>
        <dbReference type="Proteomes" id="UP001281761"/>
    </source>
</evidence>
<gene>
    <name evidence="2" type="ORF">BLNAU_745</name>
</gene>